<sequence>MIFSMKKLIYFLILVIAAGTFSCNDPDLEASFEDLEKLTIYDYLMENEEDFSSFISILEKGGVLKTLSAYNPNGIGYTLFAPNNDAINQFVTESDQFSSVNDILSDESYAATFSRYHIVNEGVHSNEFPFGAFSEQTLSGDYLTVSFVIEADTSYYKINNQAAVNKPNIETSNGYVHHLEVALIPITFTSYQWLENNAAFSIFKQAIDLTGLKPLIDFNTKEEETKQAVTVLAEPDSIYEKFGIFSVDDLAAVVSPNNSDFTNSANGLYNFVAYHFLTGSYFLDDFVDENTNYNTMSEIPLNINGLGIDIEINPGKEMFDTIVHQVGDTTFVDYVGVLYDESNVITQSGAIHFINQLMKQQAPSRANLTYQFYEEPVIMEFYQEGEGSFPIEDPESLTKIEYSGSDLSYEIIKEDGEEITNAWNNDYLILDGDFTISYTTPQIVAGRYTVFLGAEAFNDENALVEVFIDGKKIGGLIDLTTLGTEDSPFQQIKLGNVDFKSYAPHKIEIRPLIPGRFLWDYIRFEIPK</sequence>
<dbReference type="Proteomes" id="UP000184164">
    <property type="component" value="Unassembled WGS sequence"/>
</dbReference>
<dbReference type="InterPro" id="IPR050904">
    <property type="entry name" value="Adhesion/Biosynth-related"/>
</dbReference>
<dbReference type="OrthoDB" id="1119934at2"/>
<dbReference type="EMBL" id="FQUM01000002">
    <property type="protein sequence ID" value="SHE75635.1"/>
    <property type="molecule type" value="Genomic_DNA"/>
</dbReference>
<dbReference type="PROSITE" id="PS51257">
    <property type="entry name" value="PROKAR_LIPOPROTEIN"/>
    <property type="match status" value="1"/>
</dbReference>
<dbReference type="PANTHER" id="PTHR10900:SF77">
    <property type="entry name" value="FI19380P1"/>
    <property type="match status" value="1"/>
</dbReference>
<feature type="chain" id="PRO_5012386513" evidence="1">
    <location>
        <begin position="23"/>
        <end position="528"/>
    </location>
</feature>
<evidence type="ECO:0000259" key="2">
    <source>
        <dbReference type="PROSITE" id="PS50213"/>
    </source>
</evidence>
<protein>
    <submittedName>
        <fullName evidence="3">Fasciclin domain-containing protein</fullName>
    </submittedName>
</protein>
<name>A0A1M4W3A0_9BACT</name>
<dbReference type="InterPro" id="IPR000782">
    <property type="entry name" value="FAS1_domain"/>
</dbReference>
<dbReference type="InterPro" id="IPR036378">
    <property type="entry name" value="FAS1_dom_sf"/>
</dbReference>
<dbReference type="SMART" id="SM00554">
    <property type="entry name" value="FAS1"/>
    <property type="match status" value="2"/>
</dbReference>
<accession>A0A1M4W3A0</accession>
<evidence type="ECO:0000313" key="3">
    <source>
        <dbReference type="EMBL" id="SHE75635.1"/>
    </source>
</evidence>
<proteinExistence type="predicted"/>
<dbReference type="PANTHER" id="PTHR10900">
    <property type="entry name" value="PERIOSTIN-RELATED"/>
    <property type="match status" value="1"/>
</dbReference>
<feature type="signal peptide" evidence="1">
    <location>
        <begin position="1"/>
        <end position="22"/>
    </location>
</feature>
<reference evidence="3 4" key="1">
    <citation type="submission" date="2016-11" db="EMBL/GenBank/DDBJ databases">
        <authorList>
            <person name="Jaros S."/>
            <person name="Januszkiewicz K."/>
            <person name="Wedrychowicz H."/>
        </authorList>
    </citation>
    <scope>NUCLEOTIDE SEQUENCE [LARGE SCALE GENOMIC DNA]</scope>
    <source>
        <strain evidence="3 4">DSM 26910</strain>
    </source>
</reference>
<gene>
    <name evidence="3" type="ORF">SAMN05444274_102301</name>
</gene>
<dbReference type="Pfam" id="PF02469">
    <property type="entry name" value="Fasciclin"/>
    <property type="match status" value="1"/>
</dbReference>
<feature type="domain" description="FAS1" evidence="2">
    <location>
        <begin position="187"/>
        <end position="358"/>
    </location>
</feature>
<feature type="domain" description="FAS1" evidence="2">
    <location>
        <begin position="38"/>
        <end position="183"/>
    </location>
</feature>
<dbReference type="AlphaFoldDB" id="A0A1M4W3A0"/>
<dbReference type="PROSITE" id="PS50213">
    <property type="entry name" value="FAS1"/>
    <property type="match status" value="2"/>
</dbReference>
<keyword evidence="4" id="KW-1185">Reference proteome</keyword>
<dbReference type="STRING" id="1484053.SAMN05444274_102301"/>
<dbReference type="Gene3D" id="2.30.180.10">
    <property type="entry name" value="FAS1 domain"/>
    <property type="match status" value="2"/>
</dbReference>
<keyword evidence="1" id="KW-0732">Signal</keyword>
<dbReference type="SUPFAM" id="SSF82153">
    <property type="entry name" value="FAS1 domain"/>
    <property type="match status" value="2"/>
</dbReference>
<evidence type="ECO:0000313" key="4">
    <source>
        <dbReference type="Proteomes" id="UP000184164"/>
    </source>
</evidence>
<evidence type="ECO:0000256" key="1">
    <source>
        <dbReference type="SAM" id="SignalP"/>
    </source>
</evidence>
<organism evidence="3 4">
    <name type="scientific">Mariniphaga anaerophila</name>
    <dbReference type="NCBI Taxonomy" id="1484053"/>
    <lineage>
        <taxon>Bacteria</taxon>
        <taxon>Pseudomonadati</taxon>
        <taxon>Bacteroidota</taxon>
        <taxon>Bacteroidia</taxon>
        <taxon>Marinilabiliales</taxon>
        <taxon>Prolixibacteraceae</taxon>
        <taxon>Mariniphaga</taxon>
    </lineage>
</organism>